<gene>
    <name evidence="1" type="ORF">OPT61_g7404</name>
</gene>
<evidence type="ECO:0000313" key="1">
    <source>
        <dbReference type="EMBL" id="KAJ8109515.1"/>
    </source>
</evidence>
<evidence type="ECO:0000313" key="2">
    <source>
        <dbReference type="Proteomes" id="UP001153331"/>
    </source>
</evidence>
<dbReference type="Proteomes" id="UP001153331">
    <property type="component" value="Unassembled WGS sequence"/>
</dbReference>
<accession>A0ACC2I2X2</accession>
<keyword evidence="2" id="KW-1185">Reference proteome</keyword>
<proteinExistence type="predicted"/>
<sequence>MSLSSKQTEHTGVLLAVERSTPTLLNISGEIRNHIYDFAAEEDTVVFEDTYCSEDKVPPRDKPKFLALTQVCREIRGEFAPLYKARTTICVPASKANSIVENFYKSSQANDEDVVGKLVIDFSIQYADAVNVKAILQLAYKAKGFSVILTRIDTCGEEFYNHESLQSFVDTRLGVVNPTLFRAYLDQAIYDVRLESYNTRSGGCTTVTIRKDHWKPFERFFTQGTTESDLRPHPGWKQYQSSVQTQPPRAYNQSEQNQPLDLDIRLHAKPEHLYEYIDTFLATPGVGDEQLVGSIILDVIGSMHPCTASCLDIKPLLLLLRRAKGLYVGAEDILGGEGVDCESCPATSIQGILKELYDIVDMDAFYDYVDKAMSVLEVEHDDMRGVEIVFELRTEFWEDWMGVWISNSGHPDTDSQPGLKGAGDWDTLMLASCLKQCLVGLILELPRPIEAKITVAQ</sequence>
<organism evidence="1 2">
    <name type="scientific">Boeremia exigua</name>
    <dbReference type="NCBI Taxonomy" id="749465"/>
    <lineage>
        <taxon>Eukaryota</taxon>
        <taxon>Fungi</taxon>
        <taxon>Dikarya</taxon>
        <taxon>Ascomycota</taxon>
        <taxon>Pezizomycotina</taxon>
        <taxon>Dothideomycetes</taxon>
        <taxon>Pleosporomycetidae</taxon>
        <taxon>Pleosporales</taxon>
        <taxon>Pleosporineae</taxon>
        <taxon>Didymellaceae</taxon>
        <taxon>Boeremia</taxon>
    </lineage>
</organism>
<dbReference type="EMBL" id="JAPHNI010000605">
    <property type="protein sequence ID" value="KAJ8109515.1"/>
    <property type="molecule type" value="Genomic_DNA"/>
</dbReference>
<protein>
    <submittedName>
        <fullName evidence="1">Uncharacterized protein</fullName>
    </submittedName>
</protein>
<reference evidence="1" key="1">
    <citation type="submission" date="2022-11" db="EMBL/GenBank/DDBJ databases">
        <title>Genome Sequence of Boeremia exigua.</title>
        <authorList>
            <person name="Buettner E."/>
        </authorList>
    </citation>
    <scope>NUCLEOTIDE SEQUENCE</scope>
    <source>
        <strain evidence="1">CU02</strain>
    </source>
</reference>
<comment type="caution">
    <text evidence="1">The sequence shown here is derived from an EMBL/GenBank/DDBJ whole genome shotgun (WGS) entry which is preliminary data.</text>
</comment>
<name>A0ACC2I2X2_9PLEO</name>